<proteinExistence type="predicted"/>
<gene>
    <name evidence="1" type="ORF">V1525DRAFT_113047</name>
</gene>
<evidence type="ECO:0000313" key="1">
    <source>
        <dbReference type="EMBL" id="KAK9238331.1"/>
    </source>
</evidence>
<dbReference type="Proteomes" id="UP001433508">
    <property type="component" value="Unassembled WGS sequence"/>
</dbReference>
<name>A0ACC3T377_LIPKO</name>
<dbReference type="EMBL" id="MU971357">
    <property type="protein sequence ID" value="KAK9238331.1"/>
    <property type="molecule type" value="Genomic_DNA"/>
</dbReference>
<sequence>MDDSPSAPPYSSSQPKVLTTQLVIAGSLGGFAFLAFCVLRTQWAGLYAARTAHHPGLPPLPRSFFGWIIPLYKITEAQVLEHAGLDAVVFLGFFGMTIKLLAVYLFFSVTIISPIRLHYTGRYDQESVAANMLMSPHRKLIQLIDNMAPNPSIADDRAPVETEFDTYMWSYVVFAYIFTLIAGYFLLRQTHHVVRLRQSYLGNQSSITDRTIRLSGVPTELRSEEALKDHIESLGIGHVLSITICRHWRELDLLMDRRRKMLNKVERAWTEYLGSEGVKRSARSIPYVNSMPSTPPILLGTDDSTSPLFGSQAPPLASIVHGTESLGRRRPILRVSFFKCFGGRFVDKIDYYTAQLEKIDQQVKLARHKEYKPTGLAFVTMDTVASAQMAAQAVLDPEAYQLIATNAPAPHDVIWPNLYKSRLERLLQSWIITAIIAVLSVALVFPVGSVAALLNKETISTFWPALGRALENSKLLNALVTGFLPTLLFTLLNVLVPFLYNGLSNLQGYISHGDVELSVVGKNFFYIFFNLFLLFTVAGTVSNFIKYLQDTTKMASKLAISLQSLSHFYINLIILQGIGMIPFRLLEFGVVFKYPFIKGFSKTPRDYHNLYKPPNFNYGFFLPQPILILIICLLYSCMSTKILSFGIVYFVLGYITFKYQLMYSMSHTQHSTGKSWPMIFFRVCIGLLIFQFTTAGTLVANNAYVLSGLLIPLPISTIILMYNFYDHYLPLSYFIALRAIKKNNHNRMGSLTLDEERERNQVYVNPNLVCPLEDPWIADEAGRPINVHYFS</sequence>
<organism evidence="1 2">
    <name type="scientific">Lipomyces kononenkoae</name>
    <name type="common">Yeast</name>
    <dbReference type="NCBI Taxonomy" id="34357"/>
    <lineage>
        <taxon>Eukaryota</taxon>
        <taxon>Fungi</taxon>
        <taxon>Dikarya</taxon>
        <taxon>Ascomycota</taxon>
        <taxon>Saccharomycotina</taxon>
        <taxon>Lipomycetes</taxon>
        <taxon>Lipomycetales</taxon>
        <taxon>Lipomycetaceae</taxon>
        <taxon>Lipomyces</taxon>
    </lineage>
</organism>
<evidence type="ECO:0000313" key="2">
    <source>
        <dbReference type="Proteomes" id="UP001433508"/>
    </source>
</evidence>
<protein>
    <submittedName>
        <fullName evidence="1">Uncharacterized protein</fullName>
    </submittedName>
</protein>
<keyword evidence="2" id="KW-1185">Reference proteome</keyword>
<reference evidence="2" key="1">
    <citation type="journal article" date="2024" name="Front. Bioeng. Biotechnol.">
        <title>Genome-scale model development and genomic sequencing of the oleaginous clade Lipomyces.</title>
        <authorList>
            <person name="Czajka J.J."/>
            <person name="Han Y."/>
            <person name="Kim J."/>
            <person name="Mondo S.J."/>
            <person name="Hofstad B.A."/>
            <person name="Robles A."/>
            <person name="Haridas S."/>
            <person name="Riley R."/>
            <person name="LaButti K."/>
            <person name="Pangilinan J."/>
            <person name="Andreopoulos W."/>
            <person name="Lipzen A."/>
            <person name="Yan J."/>
            <person name="Wang M."/>
            <person name="Ng V."/>
            <person name="Grigoriev I.V."/>
            <person name="Spatafora J.W."/>
            <person name="Magnuson J.K."/>
            <person name="Baker S.E."/>
            <person name="Pomraning K.R."/>
        </authorList>
    </citation>
    <scope>NUCLEOTIDE SEQUENCE [LARGE SCALE GENOMIC DNA]</scope>
    <source>
        <strain evidence="2">CBS 7786</strain>
    </source>
</reference>
<comment type="caution">
    <text evidence="1">The sequence shown here is derived from an EMBL/GenBank/DDBJ whole genome shotgun (WGS) entry which is preliminary data.</text>
</comment>
<accession>A0ACC3T377</accession>